<gene>
    <name evidence="11" type="primary">nadD</name>
    <name evidence="13" type="ORF">LX80_01663</name>
</gene>
<dbReference type="InterPro" id="IPR014729">
    <property type="entry name" value="Rossmann-like_a/b/a_fold"/>
</dbReference>
<keyword evidence="14" id="KW-1185">Reference proteome</keyword>
<name>A0A2W7RQC1_9BACT</name>
<comment type="pathway">
    <text evidence="2 11">Cofactor biosynthesis; NAD(+) biosynthesis; deamido-NAD(+) from nicotinate D-ribonucleotide: step 1/1.</text>
</comment>
<dbReference type="NCBIfam" id="TIGR00125">
    <property type="entry name" value="cyt_tran_rel"/>
    <property type="match status" value="1"/>
</dbReference>
<dbReference type="HAMAP" id="MF_00244">
    <property type="entry name" value="NaMN_adenylyltr"/>
    <property type="match status" value="1"/>
</dbReference>
<evidence type="ECO:0000259" key="12">
    <source>
        <dbReference type="Pfam" id="PF01467"/>
    </source>
</evidence>
<dbReference type="SUPFAM" id="SSF52374">
    <property type="entry name" value="Nucleotidylyl transferase"/>
    <property type="match status" value="1"/>
</dbReference>
<evidence type="ECO:0000313" key="14">
    <source>
        <dbReference type="Proteomes" id="UP000249720"/>
    </source>
</evidence>
<evidence type="ECO:0000256" key="2">
    <source>
        <dbReference type="ARBA" id="ARBA00005019"/>
    </source>
</evidence>
<organism evidence="13 14">
    <name type="scientific">Hydrotalea sandarakina</name>
    <dbReference type="NCBI Taxonomy" id="1004304"/>
    <lineage>
        <taxon>Bacteria</taxon>
        <taxon>Pseudomonadati</taxon>
        <taxon>Bacteroidota</taxon>
        <taxon>Chitinophagia</taxon>
        <taxon>Chitinophagales</taxon>
        <taxon>Chitinophagaceae</taxon>
        <taxon>Hydrotalea</taxon>
    </lineage>
</organism>
<dbReference type="InterPro" id="IPR005248">
    <property type="entry name" value="NadD/NMNAT"/>
</dbReference>
<dbReference type="NCBIfam" id="TIGR00482">
    <property type="entry name" value="nicotinate (nicotinamide) nucleotide adenylyltransferase"/>
    <property type="match status" value="1"/>
</dbReference>
<keyword evidence="8 11" id="KW-0067">ATP-binding</keyword>
<keyword evidence="9 11" id="KW-0520">NAD</keyword>
<dbReference type="Pfam" id="PF01467">
    <property type="entry name" value="CTP_transf_like"/>
    <property type="match status" value="1"/>
</dbReference>
<sequence>MKIGLYFGSFNPIHHGHLIIASHIINQGLVDQVWLVVSPQNPLKASPTLLNEFHRLHLTRLAIAEDDTHIKVSDVEFGLPKPSYTIDTLTYLSEKYPQHQFAVMMGSDSFQNLPKWKNYQLILQQYQVLVYIRPNHTMPEVLPKNVAVVKAPLLDISATYIRQCIQQKKSIRYLVPEPVRLEIEKAGYYLH</sequence>
<evidence type="ECO:0000256" key="3">
    <source>
        <dbReference type="ARBA" id="ARBA00009014"/>
    </source>
</evidence>
<comment type="catalytic activity">
    <reaction evidence="10 11">
        <text>nicotinate beta-D-ribonucleotide + ATP + H(+) = deamido-NAD(+) + diphosphate</text>
        <dbReference type="Rhea" id="RHEA:22860"/>
        <dbReference type="ChEBI" id="CHEBI:15378"/>
        <dbReference type="ChEBI" id="CHEBI:30616"/>
        <dbReference type="ChEBI" id="CHEBI:33019"/>
        <dbReference type="ChEBI" id="CHEBI:57502"/>
        <dbReference type="ChEBI" id="CHEBI:58437"/>
        <dbReference type="EC" id="2.7.7.18"/>
    </reaction>
</comment>
<evidence type="ECO:0000256" key="10">
    <source>
        <dbReference type="ARBA" id="ARBA00048721"/>
    </source>
</evidence>
<dbReference type="GO" id="GO:0009435">
    <property type="term" value="P:NAD+ biosynthetic process"/>
    <property type="evidence" value="ECO:0007669"/>
    <property type="project" value="UniProtKB-UniRule"/>
</dbReference>
<keyword evidence="5 11" id="KW-0808">Transferase</keyword>
<evidence type="ECO:0000256" key="1">
    <source>
        <dbReference type="ARBA" id="ARBA00002324"/>
    </source>
</evidence>
<dbReference type="GO" id="GO:0005524">
    <property type="term" value="F:ATP binding"/>
    <property type="evidence" value="ECO:0007669"/>
    <property type="project" value="UniProtKB-KW"/>
</dbReference>
<dbReference type="AlphaFoldDB" id="A0A2W7RQC1"/>
<evidence type="ECO:0000256" key="11">
    <source>
        <dbReference type="HAMAP-Rule" id="MF_00244"/>
    </source>
</evidence>
<dbReference type="Proteomes" id="UP000249720">
    <property type="component" value="Unassembled WGS sequence"/>
</dbReference>
<protein>
    <recommendedName>
        <fullName evidence="11">Probable nicotinate-nucleotide adenylyltransferase</fullName>
        <ecNumber evidence="11">2.7.7.18</ecNumber>
    </recommendedName>
    <alternativeName>
        <fullName evidence="11">Deamido-NAD(+) diphosphorylase</fullName>
    </alternativeName>
    <alternativeName>
        <fullName evidence="11">Deamido-NAD(+) pyrophosphorylase</fullName>
    </alternativeName>
    <alternativeName>
        <fullName evidence="11">Nicotinate mononucleotide adenylyltransferase</fullName>
        <shortName evidence="11">NaMN adenylyltransferase</shortName>
    </alternativeName>
</protein>
<dbReference type="GO" id="GO:0004515">
    <property type="term" value="F:nicotinate-nucleotide adenylyltransferase activity"/>
    <property type="evidence" value="ECO:0007669"/>
    <property type="project" value="UniProtKB-UniRule"/>
</dbReference>
<dbReference type="OrthoDB" id="5295945at2"/>
<keyword evidence="7 11" id="KW-0547">Nucleotide-binding</keyword>
<keyword evidence="4 11" id="KW-0662">Pyridine nucleotide biosynthesis</keyword>
<comment type="caution">
    <text evidence="13">The sequence shown here is derived from an EMBL/GenBank/DDBJ whole genome shotgun (WGS) entry which is preliminary data.</text>
</comment>
<reference evidence="13 14" key="1">
    <citation type="submission" date="2018-06" db="EMBL/GenBank/DDBJ databases">
        <title>Genomic Encyclopedia of Archaeal and Bacterial Type Strains, Phase II (KMG-II): from individual species to whole genera.</title>
        <authorList>
            <person name="Goeker M."/>
        </authorList>
    </citation>
    <scope>NUCLEOTIDE SEQUENCE [LARGE SCALE GENOMIC DNA]</scope>
    <source>
        <strain evidence="13 14">DSM 23241</strain>
    </source>
</reference>
<feature type="domain" description="Cytidyltransferase-like" evidence="12">
    <location>
        <begin position="5"/>
        <end position="163"/>
    </location>
</feature>
<dbReference type="PANTHER" id="PTHR39321">
    <property type="entry name" value="NICOTINATE-NUCLEOTIDE ADENYLYLTRANSFERASE-RELATED"/>
    <property type="match status" value="1"/>
</dbReference>
<dbReference type="CDD" id="cd02165">
    <property type="entry name" value="NMNAT"/>
    <property type="match status" value="1"/>
</dbReference>
<evidence type="ECO:0000256" key="8">
    <source>
        <dbReference type="ARBA" id="ARBA00022840"/>
    </source>
</evidence>
<evidence type="ECO:0000313" key="13">
    <source>
        <dbReference type="EMBL" id="PZX62968.1"/>
    </source>
</evidence>
<comment type="similarity">
    <text evidence="3 11">Belongs to the NadD family.</text>
</comment>
<evidence type="ECO:0000256" key="5">
    <source>
        <dbReference type="ARBA" id="ARBA00022679"/>
    </source>
</evidence>
<evidence type="ECO:0000256" key="7">
    <source>
        <dbReference type="ARBA" id="ARBA00022741"/>
    </source>
</evidence>
<accession>A0A2W7RQC1</accession>
<dbReference type="EMBL" id="QKZV01000004">
    <property type="protein sequence ID" value="PZX62968.1"/>
    <property type="molecule type" value="Genomic_DNA"/>
</dbReference>
<proteinExistence type="inferred from homology"/>
<dbReference type="InterPro" id="IPR004821">
    <property type="entry name" value="Cyt_trans-like"/>
</dbReference>
<evidence type="ECO:0000256" key="9">
    <source>
        <dbReference type="ARBA" id="ARBA00023027"/>
    </source>
</evidence>
<dbReference type="EC" id="2.7.7.18" evidence="11"/>
<keyword evidence="6 11" id="KW-0548">Nucleotidyltransferase</keyword>
<comment type="function">
    <text evidence="1 11">Catalyzes the reversible adenylation of nicotinate mononucleotide (NaMN) to nicotinic acid adenine dinucleotide (NaAD).</text>
</comment>
<dbReference type="Gene3D" id="3.40.50.620">
    <property type="entry name" value="HUPs"/>
    <property type="match status" value="1"/>
</dbReference>
<evidence type="ECO:0000256" key="6">
    <source>
        <dbReference type="ARBA" id="ARBA00022695"/>
    </source>
</evidence>
<evidence type="ECO:0000256" key="4">
    <source>
        <dbReference type="ARBA" id="ARBA00022642"/>
    </source>
</evidence>
<dbReference type="PANTHER" id="PTHR39321:SF3">
    <property type="entry name" value="PHOSPHOPANTETHEINE ADENYLYLTRANSFERASE"/>
    <property type="match status" value="1"/>
</dbReference>
<dbReference type="UniPathway" id="UPA00253">
    <property type="reaction ID" value="UER00332"/>
</dbReference>
<dbReference type="RefSeq" id="WP_111295132.1">
    <property type="nucleotide sequence ID" value="NZ_QKZV01000004.1"/>
</dbReference>